<protein>
    <submittedName>
        <fullName evidence="1">Uncharacterized protein</fullName>
    </submittedName>
</protein>
<dbReference type="Proteomes" id="UP000648801">
    <property type="component" value="Unassembled WGS sequence"/>
</dbReference>
<evidence type="ECO:0000313" key="2">
    <source>
        <dbReference type="Proteomes" id="UP000648801"/>
    </source>
</evidence>
<organism evidence="1 2">
    <name type="scientific">Edaphobacter acidisoli</name>
    <dbReference type="NCBI Taxonomy" id="2040573"/>
    <lineage>
        <taxon>Bacteria</taxon>
        <taxon>Pseudomonadati</taxon>
        <taxon>Acidobacteriota</taxon>
        <taxon>Terriglobia</taxon>
        <taxon>Terriglobales</taxon>
        <taxon>Acidobacteriaceae</taxon>
        <taxon>Edaphobacter</taxon>
    </lineage>
</organism>
<accession>A0A916VZH0</accession>
<keyword evidence="2" id="KW-1185">Reference proteome</keyword>
<gene>
    <name evidence="1" type="ORF">GCM10011507_02800</name>
</gene>
<comment type="caution">
    <text evidence="1">The sequence shown here is derived from an EMBL/GenBank/DDBJ whole genome shotgun (WGS) entry which is preliminary data.</text>
</comment>
<dbReference type="EMBL" id="BMJB01000001">
    <property type="protein sequence ID" value="GGA54972.1"/>
    <property type="molecule type" value="Genomic_DNA"/>
</dbReference>
<proteinExistence type="predicted"/>
<reference evidence="1" key="1">
    <citation type="journal article" date="2014" name="Int. J. Syst. Evol. Microbiol.">
        <title>Complete genome sequence of Corynebacterium casei LMG S-19264T (=DSM 44701T), isolated from a smear-ripened cheese.</title>
        <authorList>
            <consortium name="US DOE Joint Genome Institute (JGI-PGF)"/>
            <person name="Walter F."/>
            <person name="Albersmeier A."/>
            <person name="Kalinowski J."/>
            <person name="Ruckert C."/>
        </authorList>
    </citation>
    <scope>NUCLEOTIDE SEQUENCE</scope>
    <source>
        <strain evidence="1">CGMCC 1.15447</strain>
    </source>
</reference>
<reference evidence="1" key="2">
    <citation type="submission" date="2020-09" db="EMBL/GenBank/DDBJ databases">
        <authorList>
            <person name="Sun Q."/>
            <person name="Zhou Y."/>
        </authorList>
    </citation>
    <scope>NUCLEOTIDE SEQUENCE</scope>
    <source>
        <strain evidence="1">CGMCC 1.15447</strain>
    </source>
</reference>
<evidence type="ECO:0000313" key="1">
    <source>
        <dbReference type="EMBL" id="GGA54972.1"/>
    </source>
</evidence>
<name>A0A916VZH0_9BACT</name>
<dbReference type="AlphaFoldDB" id="A0A916VZH0"/>
<sequence>MVCERCRLVINKDIKLIEAAGNFGKHALYLPAIADVSNTYKGAPSHLLNCGRDLFCFVTAQIVDDHIGAAACKLKCGRCHVRLR</sequence>